<keyword evidence="2" id="KW-1185">Reference proteome</keyword>
<organism evidence="1 2">
    <name type="scientific">Chaenocephalus aceratus</name>
    <name type="common">Blackfin icefish</name>
    <name type="synonym">Chaenichthys aceratus</name>
    <dbReference type="NCBI Taxonomy" id="36190"/>
    <lineage>
        <taxon>Eukaryota</taxon>
        <taxon>Metazoa</taxon>
        <taxon>Chordata</taxon>
        <taxon>Craniata</taxon>
        <taxon>Vertebrata</taxon>
        <taxon>Euteleostomi</taxon>
        <taxon>Actinopterygii</taxon>
        <taxon>Neopterygii</taxon>
        <taxon>Teleostei</taxon>
        <taxon>Neoteleostei</taxon>
        <taxon>Acanthomorphata</taxon>
        <taxon>Eupercaria</taxon>
        <taxon>Perciformes</taxon>
        <taxon>Notothenioidei</taxon>
        <taxon>Channichthyidae</taxon>
        <taxon>Chaenocephalus</taxon>
    </lineage>
</organism>
<proteinExistence type="predicted"/>
<name>A0ACB9VUQ3_CHAAC</name>
<accession>A0ACB9VUQ3</accession>
<feature type="non-terminal residue" evidence="1">
    <location>
        <position position="1"/>
    </location>
</feature>
<comment type="caution">
    <text evidence="1">The sequence shown here is derived from an EMBL/GenBank/DDBJ whole genome shotgun (WGS) entry which is preliminary data.</text>
</comment>
<dbReference type="Proteomes" id="UP001057452">
    <property type="component" value="Chromosome 15"/>
</dbReference>
<evidence type="ECO:0000313" key="1">
    <source>
        <dbReference type="EMBL" id="KAI4804064.1"/>
    </source>
</evidence>
<evidence type="ECO:0000313" key="2">
    <source>
        <dbReference type="Proteomes" id="UP001057452"/>
    </source>
</evidence>
<gene>
    <name evidence="1" type="ORF">KUCAC02_025708</name>
</gene>
<reference evidence="1" key="1">
    <citation type="submission" date="2022-05" db="EMBL/GenBank/DDBJ databases">
        <title>Chromosome-level genome of Chaenocephalus aceratus.</title>
        <authorList>
            <person name="Park H."/>
        </authorList>
    </citation>
    <scope>NUCLEOTIDE SEQUENCE</scope>
    <source>
        <strain evidence="1">KU_202001</strain>
    </source>
</reference>
<sequence>KRGVRGSYKAVSAPRPRGNGLEPGTNKTGCHLTEDEMLRSGARLIHNFNVGEKWKKTEAMTDDGRLDMLGQDYPGTDWPSGSNLHFDVRRGCRVLETPLTA</sequence>
<dbReference type="EMBL" id="CM043799">
    <property type="protein sequence ID" value="KAI4804064.1"/>
    <property type="molecule type" value="Genomic_DNA"/>
</dbReference>
<feature type="non-terminal residue" evidence="1">
    <location>
        <position position="101"/>
    </location>
</feature>
<protein>
    <submittedName>
        <fullName evidence="1">Uncharacterized protein</fullName>
    </submittedName>
</protein>